<protein>
    <submittedName>
        <fullName evidence="4">Uncharacterized protein</fullName>
    </submittedName>
</protein>
<organism evidence="3 4">
    <name type="scientific">Panagrolaimus superbus</name>
    <dbReference type="NCBI Taxonomy" id="310955"/>
    <lineage>
        <taxon>Eukaryota</taxon>
        <taxon>Metazoa</taxon>
        <taxon>Ecdysozoa</taxon>
        <taxon>Nematoda</taxon>
        <taxon>Chromadorea</taxon>
        <taxon>Rhabditida</taxon>
        <taxon>Tylenchina</taxon>
        <taxon>Panagrolaimomorpha</taxon>
        <taxon>Panagrolaimoidea</taxon>
        <taxon>Panagrolaimidae</taxon>
        <taxon>Panagrolaimus</taxon>
    </lineage>
</organism>
<feature type="compositionally biased region" description="Basic and acidic residues" evidence="1">
    <location>
        <begin position="118"/>
        <end position="131"/>
    </location>
</feature>
<dbReference type="AlphaFoldDB" id="A0A914Y087"/>
<evidence type="ECO:0000256" key="1">
    <source>
        <dbReference type="SAM" id="MobiDB-lite"/>
    </source>
</evidence>
<dbReference type="Proteomes" id="UP000887577">
    <property type="component" value="Unplaced"/>
</dbReference>
<dbReference type="WBParaSite" id="PSU_v2.g1362.t1">
    <property type="protein sequence ID" value="PSU_v2.g1362.t1"/>
    <property type="gene ID" value="PSU_v2.g1362"/>
</dbReference>
<sequence length="172" mass="19356">MVWCFRIGLFIVVIAILVYIFVIRPRLQKQKKNKTPIVMIESVEDEDHRRITVDTKTAISPELKPTKVQSSKSVPLPINDNSKKLKDDTQIIVGAPINDKHGTTKIVTPKKSNDEKVMAKAGKKEGDKKSIENGTQKSINPIKFDSNFVRSLLPSMADPNNGKRKVRPLKKV</sequence>
<reference evidence="4" key="1">
    <citation type="submission" date="2022-11" db="UniProtKB">
        <authorList>
            <consortium name="WormBaseParasite"/>
        </authorList>
    </citation>
    <scope>IDENTIFICATION</scope>
</reference>
<keyword evidence="2" id="KW-0472">Membrane</keyword>
<proteinExistence type="predicted"/>
<feature type="region of interest" description="Disordered" evidence="1">
    <location>
        <begin position="118"/>
        <end position="139"/>
    </location>
</feature>
<keyword evidence="2" id="KW-0812">Transmembrane</keyword>
<keyword evidence="2" id="KW-1133">Transmembrane helix</keyword>
<keyword evidence="3" id="KW-1185">Reference proteome</keyword>
<accession>A0A914Y087</accession>
<evidence type="ECO:0000313" key="3">
    <source>
        <dbReference type="Proteomes" id="UP000887577"/>
    </source>
</evidence>
<name>A0A914Y087_9BILA</name>
<evidence type="ECO:0000256" key="2">
    <source>
        <dbReference type="SAM" id="Phobius"/>
    </source>
</evidence>
<evidence type="ECO:0000313" key="4">
    <source>
        <dbReference type="WBParaSite" id="PSU_v2.g1362.t1"/>
    </source>
</evidence>
<feature type="transmembrane region" description="Helical" evidence="2">
    <location>
        <begin position="6"/>
        <end position="23"/>
    </location>
</feature>